<feature type="compositionally biased region" description="Polar residues" evidence="1">
    <location>
        <begin position="66"/>
        <end position="85"/>
    </location>
</feature>
<gene>
    <name evidence="3" type="ORF">MCYG_04722</name>
</gene>
<keyword evidence="2" id="KW-0732">Signal</keyword>
<dbReference type="RefSeq" id="XP_002846985.1">
    <property type="nucleotide sequence ID" value="XM_002846939.1"/>
</dbReference>
<evidence type="ECO:0000256" key="2">
    <source>
        <dbReference type="SAM" id="SignalP"/>
    </source>
</evidence>
<evidence type="ECO:0000256" key="1">
    <source>
        <dbReference type="SAM" id="MobiDB-lite"/>
    </source>
</evidence>
<proteinExistence type="predicted"/>
<evidence type="ECO:0000313" key="3">
    <source>
        <dbReference type="EMBL" id="EEQ31903.1"/>
    </source>
</evidence>
<evidence type="ECO:0000313" key="4">
    <source>
        <dbReference type="Proteomes" id="UP000002035"/>
    </source>
</evidence>
<sequence length="107" mass="12235">MTLGAWTSFLRFFYTMMHMHAWNAWLPGFFDHAQSGCVSMYEIMRSSHVYEQNNKPSEPQIWESVDATSPPSVSTGMPRSASQIPETIRPPSSRKDETFSNPLSRMS</sequence>
<dbReference type="EMBL" id="DS995704">
    <property type="protein sequence ID" value="EEQ31903.1"/>
    <property type="molecule type" value="Genomic_DNA"/>
</dbReference>
<dbReference type="VEuPathDB" id="FungiDB:MCYG_04722"/>
<dbReference type="Proteomes" id="UP000002035">
    <property type="component" value="Unassembled WGS sequence"/>
</dbReference>
<name>C5FMT2_ARTOC</name>
<reference evidence="4" key="1">
    <citation type="journal article" date="2012" name="MBio">
        <title>Comparative genome analysis of Trichophyton rubrum and related dermatophytes reveals candidate genes involved in infection.</title>
        <authorList>
            <person name="Martinez D.A."/>
            <person name="Oliver B.G."/>
            <person name="Graeser Y."/>
            <person name="Goldberg J.M."/>
            <person name="Li W."/>
            <person name="Martinez-Rossi N.M."/>
            <person name="Monod M."/>
            <person name="Shelest E."/>
            <person name="Barton R.C."/>
            <person name="Birch E."/>
            <person name="Brakhage A.A."/>
            <person name="Chen Z."/>
            <person name="Gurr S.J."/>
            <person name="Heiman D."/>
            <person name="Heitman J."/>
            <person name="Kosti I."/>
            <person name="Rossi A."/>
            <person name="Saif S."/>
            <person name="Samalova M."/>
            <person name="Saunders C.W."/>
            <person name="Shea T."/>
            <person name="Summerbell R.C."/>
            <person name="Xu J."/>
            <person name="Young S."/>
            <person name="Zeng Q."/>
            <person name="Birren B.W."/>
            <person name="Cuomo C.A."/>
            <person name="White T.C."/>
        </authorList>
    </citation>
    <scope>NUCLEOTIDE SEQUENCE [LARGE SCALE GENOMIC DNA]</scope>
    <source>
        <strain evidence="4">ATCC MYA-4605 / CBS 113480</strain>
    </source>
</reference>
<dbReference type="GeneID" id="9230101"/>
<feature type="signal peptide" evidence="2">
    <location>
        <begin position="1"/>
        <end position="24"/>
    </location>
</feature>
<feature type="region of interest" description="Disordered" evidence="1">
    <location>
        <begin position="52"/>
        <end position="107"/>
    </location>
</feature>
<organism evidence="3 4">
    <name type="scientific">Arthroderma otae (strain ATCC MYA-4605 / CBS 113480)</name>
    <name type="common">Microsporum canis</name>
    <dbReference type="NCBI Taxonomy" id="554155"/>
    <lineage>
        <taxon>Eukaryota</taxon>
        <taxon>Fungi</taxon>
        <taxon>Dikarya</taxon>
        <taxon>Ascomycota</taxon>
        <taxon>Pezizomycotina</taxon>
        <taxon>Eurotiomycetes</taxon>
        <taxon>Eurotiomycetidae</taxon>
        <taxon>Onygenales</taxon>
        <taxon>Arthrodermataceae</taxon>
        <taxon>Microsporum</taxon>
    </lineage>
</organism>
<dbReference type="AlphaFoldDB" id="C5FMT2"/>
<accession>C5FMT2</accession>
<protein>
    <submittedName>
        <fullName evidence="3">Uncharacterized protein</fullName>
    </submittedName>
</protein>
<keyword evidence="4" id="KW-1185">Reference proteome</keyword>
<feature type="chain" id="PRO_5002951546" evidence="2">
    <location>
        <begin position="25"/>
        <end position="107"/>
    </location>
</feature>
<dbReference type="HOGENOM" id="CLU_2209421_0_0_1"/>